<keyword evidence="7" id="KW-1185">Reference proteome</keyword>
<dbReference type="Gene3D" id="1.20.120.230">
    <property type="entry name" value="Alpha-catenin/vinculin-like"/>
    <property type="match status" value="2"/>
</dbReference>
<feature type="domain" description="Mos1 transposase HTH" evidence="5">
    <location>
        <begin position="4"/>
        <end position="47"/>
    </location>
</feature>
<dbReference type="PANTHER" id="PTHR46342:SF1">
    <property type="entry name" value="ALPHA-CATULIN"/>
    <property type="match status" value="1"/>
</dbReference>
<dbReference type="InterPro" id="IPR030045">
    <property type="entry name" value="CTNNAL1"/>
</dbReference>
<dbReference type="PANTHER" id="PTHR46342">
    <property type="entry name" value="ALPHA-CATULIN"/>
    <property type="match status" value="1"/>
</dbReference>
<dbReference type="EMBL" id="BGPR01001636">
    <property type="protein sequence ID" value="GBM58489.1"/>
    <property type="molecule type" value="Genomic_DNA"/>
</dbReference>
<dbReference type="GO" id="GO:0071944">
    <property type="term" value="C:cell periphery"/>
    <property type="evidence" value="ECO:0007669"/>
    <property type="project" value="UniProtKB-ARBA"/>
</dbReference>
<reference evidence="6 7" key="1">
    <citation type="journal article" date="2019" name="Sci. Rep.">
        <title>Orb-weaving spider Araneus ventricosus genome elucidates the spidroin gene catalogue.</title>
        <authorList>
            <person name="Kono N."/>
            <person name="Nakamura H."/>
            <person name="Ohtoshi R."/>
            <person name="Moran D.A.P."/>
            <person name="Shinohara A."/>
            <person name="Yoshida Y."/>
            <person name="Fujiwara M."/>
            <person name="Mori M."/>
            <person name="Tomita M."/>
            <person name="Arakawa K."/>
        </authorList>
    </citation>
    <scope>NUCLEOTIDE SEQUENCE [LARGE SCALE GENOMIC DNA]</scope>
</reference>
<dbReference type="InterPro" id="IPR036723">
    <property type="entry name" value="Alpha-catenin/vinculin-like_sf"/>
</dbReference>
<evidence type="ECO:0000313" key="6">
    <source>
        <dbReference type="EMBL" id="GBM58489.1"/>
    </source>
</evidence>
<dbReference type="Proteomes" id="UP000499080">
    <property type="component" value="Unassembled WGS sequence"/>
</dbReference>
<accession>A0A4Y2H023</accession>
<keyword evidence="3" id="KW-0963">Cytoplasm</keyword>
<evidence type="ECO:0000256" key="2">
    <source>
        <dbReference type="ARBA" id="ARBA00008376"/>
    </source>
</evidence>
<proteinExistence type="inferred from homology"/>
<dbReference type="SUPFAM" id="SSF47220">
    <property type="entry name" value="alpha-catenin/vinculin-like"/>
    <property type="match status" value="2"/>
</dbReference>
<dbReference type="GO" id="GO:0005737">
    <property type="term" value="C:cytoplasm"/>
    <property type="evidence" value="ECO:0007669"/>
    <property type="project" value="UniProtKB-SubCell"/>
</dbReference>
<evidence type="ECO:0000259" key="5">
    <source>
        <dbReference type="Pfam" id="PF17906"/>
    </source>
</evidence>
<protein>
    <submittedName>
        <fullName evidence="6">Alpha-catulin</fullName>
    </submittedName>
</protein>
<dbReference type="InterPro" id="IPR041426">
    <property type="entry name" value="Mos1_HTH"/>
</dbReference>
<dbReference type="AlphaFoldDB" id="A0A4Y2H023"/>
<dbReference type="GO" id="GO:0007266">
    <property type="term" value="P:Rho protein signal transduction"/>
    <property type="evidence" value="ECO:0007669"/>
    <property type="project" value="InterPro"/>
</dbReference>
<dbReference type="Pfam" id="PF17906">
    <property type="entry name" value="HTH_48"/>
    <property type="match status" value="1"/>
</dbReference>
<evidence type="ECO:0000256" key="4">
    <source>
        <dbReference type="SAM" id="MobiDB-lite"/>
    </source>
</evidence>
<comment type="subcellular location">
    <subcellularLocation>
        <location evidence="1">Cytoplasm</location>
    </subcellularLocation>
</comment>
<organism evidence="6 7">
    <name type="scientific">Araneus ventricosus</name>
    <name type="common">Orbweaver spider</name>
    <name type="synonym">Epeira ventricosa</name>
    <dbReference type="NCBI Taxonomy" id="182803"/>
    <lineage>
        <taxon>Eukaryota</taxon>
        <taxon>Metazoa</taxon>
        <taxon>Ecdysozoa</taxon>
        <taxon>Arthropoda</taxon>
        <taxon>Chelicerata</taxon>
        <taxon>Arachnida</taxon>
        <taxon>Araneae</taxon>
        <taxon>Araneomorphae</taxon>
        <taxon>Entelegynae</taxon>
        <taxon>Araneoidea</taxon>
        <taxon>Araneidae</taxon>
        <taxon>Araneus</taxon>
    </lineage>
</organism>
<evidence type="ECO:0000256" key="3">
    <source>
        <dbReference type="ARBA" id="ARBA00022490"/>
    </source>
</evidence>
<comment type="similarity">
    <text evidence="2">Belongs to the vinculin/alpha-catenin family.</text>
</comment>
<dbReference type="GO" id="GO:0007155">
    <property type="term" value="P:cell adhesion"/>
    <property type="evidence" value="ECO:0007669"/>
    <property type="project" value="InterPro"/>
</dbReference>
<gene>
    <name evidence="6" type="primary">CTNNAL1_0</name>
    <name evidence="6" type="ORF">AVEN_212748_1</name>
</gene>
<comment type="caution">
    <text evidence="6">The sequence shown here is derived from an EMBL/GenBank/DDBJ whole genome shotgun (WGS) entry which is preliminary data.</text>
</comment>
<feature type="region of interest" description="Disordered" evidence="4">
    <location>
        <begin position="49"/>
        <end position="68"/>
    </location>
</feature>
<dbReference type="OrthoDB" id="9933814at2759"/>
<dbReference type="InterPro" id="IPR006077">
    <property type="entry name" value="Vinculin/catenin"/>
</dbReference>
<dbReference type="GO" id="GO:0051015">
    <property type="term" value="F:actin filament binding"/>
    <property type="evidence" value="ECO:0007669"/>
    <property type="project" value="InterPro"/>
</dbReference>
<dbReference type="Pfam" id="PF01044">
    <property type="entry name" value="Vinculin"/>
    <property type="match status" value="1"/>
</dbReference>
<name>A0A4Y2H023_ARAVE</name>
<sequence length="459" mass="52860">MEQRVNIKFCFKLGKTETHEMLVKVYGADAVSKKCVFEWFKRFRDGKEDVKDEPRSGRPSTNTTPDNIERVPWMLADDRRLSLRMVAEELKISLDSVSIITHEHLQKRKKKVCFRHPECASSRDNRDAVFQQMRQAMELINFVAKDGMISDASADIPTVQNNRSPHNVMSIMLCTEELEQSNSLYNAIKHFEDIVEITRMTLVGPPYRERLKNALDAIIERTQDFTDSAYTSHAHREKILLLCDRARLELNQLFRIGVTLDQSECTSPTEDLEAAILQVLRATKDLKQELQDTALDQAHELIKLFEENDILTYLKTAALAGDQDRLEEFSEKFTEYAEHVQDACKLLQHIASTECTQVTSKNTESSLKVFAAQVLNSCRTVAVHPMCEISKENLEVFIEMWNLLCQDVISIYKEISELCRRDIQYKTVYMSLPRPGKHGTTSKQLKPVKLDVEVITIFF</sequence>
<evidence type="ECO:0000256" key="1">
    <source>
        <dbReference type="ARBA" id="ARBA00004496"/>
    </source>
</evidence>
<dbReference type="Gene3D" id="1.10.10.1450">
    <property type="match status" value="1"/>
</dbReference>
<evidence type="ECO:0000313" key="7">
    <source>
        <dbReference type="Proteomes" id="UP000499080"/>
    </source>
</evidence>